<gene>
    <name evidence="13" type="ORF">EV132_10873</name>
</gene>
<keyword evidence="5" id="KW-0762">Sugar transport</keyword>
<feature type="transmembrane region" description="Helical" evidence="11">
    <location>
        <begin position="30"/>
        <end position="52"/>
    </location>
</feature>
<dbReference type="PROSITE" id="PS51012">
    <property type="entry name" value="ABC_TM2"/>
    <property type="match status" value="1"/>
</dbReference>
<evidence type="ECO:0000256" key="11">
    <source>
        <dbReference type="RuleBase" id="RU361157"/>
    </source>
</evidence>
<evidence type="ECO:0000256" key="8">
    <source>
        <dbReference type="ARBA" id="ARBA00022989"/>
    </source>
</evidence>
<dbReference type="GO" id="GO:0043190">
    <property type="term" value="C:ATP-binding cassette (ABC) transporter complex"/>
    <property type="evidence" value="ECO:0007669"/>
    <property type="project" value="InterPro"/>
</dbReference>
<evidence type="ECO:0000313" key="13">
    <source>
        <dbReference type="EMBL" id="TCU14705.1"/>
    </source>
</evidence>
<evidence type="ECO:0000256" key="9">
    <source>
        <dbReference type="ARBA" id="ARBA00023047"/>
    </source>
</evidence>
<dbReference type="InterPro" id="IPR047817">
    <property type="entry name" value="ABC2_TM_bact-type"/>
</dbReference>
<keyword evidence="3 11" id="KW-0813">Transport</keyword>
<feature type="domain" description="ABC transmembrane type-2" evidence="12">
    <location>
        <begin position="28"/>
        <end position="249"/>
    </location>
</feature>
<reference evidence="13 14" key="1">
    <citation type="submission" date="2019-03" db="EMBL/GenBank/DDBJ databases">
        <title>Genomic Encyclopedia of Type Strains, Phase IV (KMG-V): Genome sequencing to study the core and pangenomes of soil and plant-associated prokaryotes.</title>
        <authorList>
            <person name="Whitman W."/>
        </authorList>
    </citation>
    <scope>NUCLEOTIDE SEQUENCE [LARGE SCALE GENOMIC DNA]</scope>
    <source>
        <strain evidence="13 14">Hc14</strain>
    </source>
</reference>
<name>A0A4V2V8V3_RHISU</name>
<dbReference type="PRINTS" id="PR00164">
    <property type="entry name" value="ABC2TRNSPORT"/>
</dbReference>
<comment type="subcellular location">
    <subcellularLocation>
        <location evidence="11">Cell inner membrane</location>
        <topology evidence="11">Multi-pass membrane protein</topology>
    </subcellularLocation>
    <subcellularLocation>
        <location evidence="1">Cell membrane</location>
        <topology evidence="1">Multi-pass membrane protein</topology>
    </subcellularLocation>
</comment>
<organism evidence="13 14">
    <name type="scientific">Rhizobium sullae</name>
    <name type="common">Rhizobium hedysari</name>
    <dbReference type="NCBI Taxonomy" id="50338"/>
    <lineage>
        <taxon>Bacteria</taxon>
        <taxon>Pseudomonadati</taxon>
        <taxon>Pseudomonadota</taxon>
        <taxon>Alphaproteobacteria</taxon>
        <taxon>Hyphomicrobiales</taxon>
        <taxon>Rhizobiaceae</taxon>
        <taxon>Rhizobium/Agrobacterium group</taxon>
        <taxon>Rhizobium</taxon>
    </lineage>
</organism>
<evidence type="ECO:0000256" key="5">
    <source>
        <dbReference type="ARBA" id="ARBA00022597"/>
    </source>
</evidence>
<keyword evidence="6 11" id="KW-0812">Transmembrane</keyword>
<dbReference type="EMBL" id="SMBH01000008">
    <property type="protein sequence ID" value="TCU14705.1"/>
    <property type="molecule type" value="Genomic_DNA"/>
</dbReference>
<dbReference type="InterPro" id="IPR000412">
    <property type="entry name" value="ABC_2_transport"/>
</dbReference>
<comment type="caution">
    <text evidence="11">Lacks conserved residue(s) required for the propagation of feature annotation.</text>
</comment>
<evidence type="ECO:0000256" key="6">
    <source>
        <dbReference type="ARBA" id="ARBA00022692"/>
    </source>
</evidence>
<dbReference type="Proteomes" id="UP000294576">
    <property type="component" value="Unassembled WGS sequence"/>
</dbReference>
<keyword evidence="9" id="KW-0625">Polysaccharide transport</keyword>
<keyword evidence="4 11" id="KW-1003">Cell membrane</keyword>
<dbReference type="PANTHER" id="PTHR30413:SF10">
    <property type="entry name" value="CAPSULE POLYSACCHARIDE EXPORT INNER-MEMBRANE PROTEIN CTRC"/>
    <property type="match status" value="1"/>
</dbReference>
<feature type="transmembrane region" description="Helical" evidence="11">
    <location>
        <begin position="104"/>
        <end position="128"/>
    </location>
</feature>
<dbReference type="GO" id="GO:0140359">
    <property type="term" value="F:ABC-type transporter activity"/>
    <property type="evidence" value="ECO:0007669"/>
    <property type="project" value="InterPro"/>
</dbReference>
<feature type="transmembrane region" description="Helical" evidence="11">
    <location>
        <begin position="230"/>
        <end position="248"/>
    </location>
</feature>
<evidence type="ECO:0000256" key="2">
    <source>
        <dbReference type="ARBA" id="ARBA00007783"/>
    </source>
</evidence>
<accession>A0A4V2V8V3</accession>
<evidence type="ECO:0000259" key="12">
    <source>
        <dbReference type="PROSITE" id="PS51012"/>
    </source>
</evidence>
<evidence type="ECO:0000313" key="14">
    <source>
        <dbReference type="Proteomes" id="UP000294576"/>
    </source>
</evidence>
<dbReference type="RefSeq" id="WP_132563709.1">
    <property type="nucleotide sequence ID" value="NZ_SMBH01000008.1"/>
</dbReference>
<dbReference type="GO" id="GO:0015920">
    <property type="term" value="P:lipopolysaccharide transport"/>
    <property type="evidence" value="ECO:0007669"/>
    <property type="project" value="TreeGrafter"/>
</dbReference>
<dbReference type="PANTHER" id="PTHR30413">
    <property type="entry name" value="INNER MEMBRANE TRANSPORT PERMEASE"/>
    <property type="match status" value="1"/>
</dbReference>
<proteinExistence type="inferred from homology"/>
<keyword evidence="8 11" id="KW-1133">Transmembrane helix</keyword>
<sequence length="258" mass="28631">MKHLRTHLRVVSALIIREFSTRYGRKPGGYIWAFLEPISYILLLSAIFSAIARTPALGTSYALFFATGRMGYGFFKSVSDYVGGAIRSNVSLLRYPLVAPFDAAIARLVLQVVTSILIEGVITIGIFLTLKTTGPVNCGLLALTSLICGALGLGFGLINAALFIHFPLYEQIYKIVTRPLIMISGVFYLPDAMPHPTQEILLYNPLCHVAILVRMAFYPEYRGIGLDLEYLTICASISLLVGMAVFTWRRRSLRSERQ</sequence>
<feature type="transmembrane region" description="Helical" evidence="11">
    <location>
        <begin position="140"/>
        <end position="166"/>
    </location>
</feature>
<evidence type="ECO:0000256" key="10">
    <source>
        <dbReference type="ARBA" id="ARBA00023136"/>
    </source>
</evidence>
<evidence type="ECO:0000256" key="1">
    <source>
        <dbReference type="ARBA" id="ARBA00004651"/>
    </source>
</evidence>
<dbReference type="InterPro" id="IPR013525">
    <property type="entry name" value="ABC2_TM"/>
</dbReference>
<evidence type="ECO:0000256" key="7">
    <source>
        <dbReference type="ARBA" id="ARBA00022903"/>
    </source>
</evidence>
<comment type="caution">
    <text evidence="13">The sequence shown here is derived from an EMBL/GenBank/DDBJ whole genome shotgun (WGS) entry which is preliminary data.</text>
</comment>
<evidence type="ECO:0000256" key="3">
    <source>
        <dbReference type="ARBA" id="ARBA00022448"/>
    </source>
</evidence>
<dbReference type="AlphaFoldDB" id="A0A4V2V8V3"/>
<protein>
    <recommendedName>
        <fullName evidence="11">Transport permease protein</fullName>
    </recommendedName>
</protein>
<keyword evidence="10 11" id="KW-0472">Membrane</keyword>
<dbReference type="Pfam" id="PF01061">
    <property type="entry name" value="ABC2_membrane"/>
    <property type="match status" value="1"/>
</dbReference>
<evidence type="ECO:0000256" key="4">
    <source>
        <dbReference type="ARBA" id="ARBA00022475"/>
    </source>
</evidence>
<keyword evidence="7" id="KW-0972">Capsule biogenesis/degradation</keyword>
<dbReference type="GO" id="GO:0015774">
    <property type="term" value="P:polysaccharide transport"/>
    <property type="evidence" value="ECO:0007669"/>
    <property type="project" value="UniProtKB-KW"/>
</dbReference>
<comment type="similarity">
    <text evidence="2 11">Belongs to the ABC-2 integral membrane protein family.</text>
</comment>